<dbReference type="KEGG" id="tem:JW646_01825"/>
<gene>
    <name evidence="1" type="ORF">JW646_01825</name>
</gene>
<accession>A0AAX2ZJE0</accession>
<evidence type="ECO:0000313" key="2">
    <source>
        <dbReference type="Proteomes" id="UP001198983"/>
    </source>
</evidence>
<dbReference type="RefSeq" id="WP_228416363.1">
    <property type="nucleotide sequence ID" value="NZ_CP081135.1"/>
</dbReference>
<dbReference type="Proteomes" id="UP001198983">
    <property type="component" value="Chromosome"/>
</dbReference>
<proteinExistence type="predicted"/>
<evidence type="ECO:0000313" key="1">
    <source>
        <dbReference type="EMBL" id="UEL48214.1"/>
    </source>
</evidence>
<protein>
    <submittedName>
        <fullName evidence="1">Uncharacterized protein</fullName>
    </submittedName>
</protein>
<organism evidence="1 2">
    <name type="scientific">Terrisporobacter hibernicus</name>
    <dbReference type="NCBI Taxonomy" id="2813371"/>
    <lineage>
        <taxon>Bacteria</taxon>
        <taxon>Bacillati</taxon>
        <taxon>Bacillota</taxon>
        <taxon>Clostridia</taxon>
        <taxon>Peptostreptococcales</taxon>
        <taxon>Peptostreptococcaceae</taxon>
        <taxon>Terrisporobacter</taxon>
    </lineage>
</organism>
<sequence>MCQKHTKHRFKNYCKKFPPYIDFSGEGDFTFINVYWDSGKNIDRLKVKYNLSKS</sequence>
<dbReference type="EMBL" id="CP081135">
    <property type="protein sequence ID" value="UEL48214.1"/>
    <property type="molecule type" value="Genomic_DNA"/>
</dbReference>
<dbReference type="AlphaFoldDB" id="A0AAX2ZJE0"/>
<name>A0AAX2ZJE0_9FIRM</name>
<reference evidence="1 2" key="1">
    <citation type="journal article" date="2023" name="Int. J. Syst. Evol. Microbiol.">
        <title>Terrisporobacter hibernicus sp. nov., isolated from bovine faeces in Northern Ireland.</title>
        <authorList>
            <person name="Mitchell M."/>
            <person name="Nguyen S.V."/>
            <person name="Connor M."/>
            <person name="Fairley D.J."/>
            <person name="Donoghue O."/>
            <person name="Marshall H."/>
            <person name="Koolman L."/>
            <person name="McMullan G."/>
            <person name="Schaffer K.E."/>
            <person name="McGrath J.W."/>
            <person name="Fanning S."/>
        </authorList>
    </citation>
    <scope>NUCLEOTIDE SEQUENCE [LARGE SCALE GENOMIC DNA]</scope>
    <source>
        <strain evidence="1 2">MCA3</strain>
    </source>
</reference>
<keyword evidence="2" id="KW-1185">Reference proteome</keyword>